<evidence type="ECO:0000313" key="3">
    <source>
        <dbReference type="Proteomes" id="UP000037510"/>
    </source>
</evidence>
<name>A0A0L7LV93_OPEBR</name>
<accession>A0A0L7LV93</accession>
<feature type="transmembrane region" description="Helical" evidence="1">
    <location>
        <begin position="6"/>
        <end position="30"/>
    </location>
</feature>
<comment type="caution">
    <text evidence="2">The sequence shown here is derived from an EMBL/GenBank/DDBJ whole genome shotgun (WGS) entry which is preliminary data.</text>
</comment>
<sequence>MWSICLPGWGAAMAAGAMFLYGTLDVAYFARMMYTVAKARYFRKKSCILGTTEIHCNWTLLERTSMNELVYTLTSGRPAAPWSRQPPRSDTGGPGGFVHAVAVCRQRVIDTSAAAIAELLLQLHCAGSCRPVPAKMPPEVRQSVLLQRVIDTSTPPSRSCCYSCTAPGAAGPCPPRCHQRCRHRGAAVTAALRRELPARARQDATRGETERTVTARHRHLGAAIAELLLQLHCAGSCRPVPAKMPPELELWVQSNELSSAKLRAVTVPLPKLTSPNNLGCGESITSPNVE</sequence>
<keyword evidence="1" id="KW-0472">Membrane</keyword>
<proteinExistence type="predicted"/>
<protein>
    <submittedName>
        <fullName evidence="2">Uncharacterized protein</fullName>
    </submittedName>
</protein>
<dbReference type="EMBL" id="JTDY01000013">
    <property type="protein sequence ID" value="KOB79433.1"/>
    <property type="molecule type" value="Genomic_DNA"/>
</dbReference>
<dbReference type="AlphaFoldDB" id="A0A0L7LV93"/>
<keyword evidence="1" id="KW-1133">Transmembrane helix</keyword>
<dbReference type="Proteomes" id="UP000037510">
    <property type="component" value="Unassembled WGS sequence"/>
</dbReference>
<evidence type="ECO:0000313" key="2">
    <source>
        <dbReference type="EMBL" id="KOB79433.1"/>
    </source>
</evidence>
<reference evidence="2 3" key="1">
    <citation type="journal article" date="2015" name="Genome Biol. Evol.">
        <title>The genome of winter moth (Operophtera brumata) provides a genomic perspective on sexual dimorphism and phenology.</title>
        <authorList>
            <person name="Derks M.F."/>
            <person name="Smit S."/>
            <person name="Salis L."/>
            <person name="Schijlen E."/>
            <person name="Bossers A."/>
            <person name="Mateman C."/>
            <person name="Pijl A.S."/>
            <person name="de Ridder D."/>
            <person name="Groenen M.A."/>
            <person name="Visser M.E."/>
            <person name="Megens H.J."/>
        </authorList>
    </citation>
    <scope>NUCLEOTIDE SEQUENCE [LARGE SCALE GENOMIC DNA]</scope>
    <source>
        <strain evidence="2">WM2013NL</strain>
        <tissue evidence="2">Head and thorax</tissue>
    </source>
</reference>
<keyword evidence="3" id="KW-1185">Reference proteome</keyword>
<keyword evidence="1" id="KW-0812">Transmembrane</keyword>
<organism evidence="2 3">
    <name type="scientific">Operophtera brumata</name>
    <name type="common">Winter moth</name>
    <name type="synonym">Phalaena brumata</name>
    <dbReference type="NCBI Taxonomy" id="104452"/>
    <lineage>
        <taxon>Eukaryota</taxon>
        <taxon>Metazoa</taxon>
        <taxon>Ecdysozoa</taxon>
        <taxon>Arthropoda</taxon>
        <taxon>Hexapoda</taxon>
        <taxon>Insecta</taxon>
        <taxon>Pterygota</taxon>
        <taxon>Neoptera</taxon>
        <taxon>Endopterygota</taxon>
        <taxon>Lepidoptera</taxon>
        <taxon>Glossata</taxon>
        <taxon>Ditrysia</taxon>
        <taxon>Geometroidea</taxon>
        <taxon>Geometridae</taxon>
        <taxon>Larentiinae</taxon>
        <taxon>Operophtera</taxon>
    </lineage>
</organism>
<gene>
    <name evidence="2" type="ORF">OBRU01_00306</name>
</gene>
<evidence type="ECO:0000256" key="1">
    <source>
        <dbReference type="SAM" id="Phobius"/>
    </source>
</evidence>